<dbReference type="PRINTS" id="PR00420">
    <property type="entry name" value="RNGMNOXGNASE"/>
</dbReference>
<sequence>MANRILITGASIAGTTAAWWLSRYGFDVTVVERTPEFRDGGQNIDVRGVGRDVLRRMGLEQSALERGTGEEGTVWVDEDGESVARFVTDELGSDGPTAEMEILRGDLARLLYEPAQEQAVFRFGDHIKRIEDGFDSVTVTFASGKAEKYDAVIIAEGVGSSTRKLVFPNENEPRWMDLTIAYFTIPRQADDDRMWRWYNATEGRSISLRPDMHGTTRAMLSIQQPANGEQDWSVEEQKAYLHKRFEDAGWQAPRVLSHMQDTTDFYFDVLRQIHMKRWSTGRIVLTGDAAWCATPLAGIGATLAVTGAYVLASEIKLRSTKMVEAFSSYEKAMRPMVKNGQGVPKIAPRIMNPKTQLGINLLHGVLNVASKPGIRDVAAKLFASEPEGPAFSPYDALVNDGNPL</sequence>
<evidence type="ECO:0000313" key="3">
    <source>
        <dbReference type="Proteomes" id="UP000028701"/>
    </source>
</evidence>
<dbReference type="InterPro" id="IPR002938">
    <property type="entry name" value="FAD-bd"/>
</dbReference>
<dbReference type="Proteomes" id="UP000028701">
    <property type="component" value="Unassembled WGS sequence"/>
</dbReference>
<dbReference type="PANTHER" id="PTHR46865">
    <property type="entry name" value="OXIDOREDUCTASE-RELATED"/>
    <property type="match status" value="1"/>
</dbReference>
<dbReference type="SUPFAM" id="SSF51905">
    <property type="entry name" value="FAD/NAD(P)-binding domain"/>
    <property type="match status" value="1"/>
</dbReference>
<dbReference type="InterPro" id="IPR051704">
    <property type="entry name" value="FAD_aromatic-hydroxylase"/>
</dbReference>
<reference evidence="2 3" key="1">
    <citation type="submission" date="2014-08" db="EMBL/GenBank/DDBJ databases">
        <title>Whole genome shotgun sequence of Rhizobium rubi NBRC 13261.</title>
        <authorList>
            <person name="Katano-Makiyama Y."/>
            <person name="Hosoyama A."/>
            <person name="Hashimoto M."/>
            <person name="Hosoyama Y."/>
            <person name="Noguchi M."/>
            <person name="Tsuchikane K."/>
            <person name="Uohara A."/>
            <person name="Ohji S."/>
            <person name="Ichikawa N."/>
            <person name="Kimura A."/>
            <person name="Yamazoe A."/>
            <person name="Fujita N."/>
        </authorList>
    </citation>
    <scope>NUCLEOTIDE SEQUENCE [LARGE SCALE GENOMIC DNA]</scope>
    <source>
        <strain evidence="2 3">NBRC 13261</strain>
    </source>
</reference>
<dbReference type="AlphaFoldDB" id="A0A081D2M0"/>
<dbReference type="InterPro" id="IPR036188">
    <property type="entry name" value="FAD/NAD-bd_sf"/>
</dbReference>
<evidence type="ECO:0000259" key="1">
    <source>
        <dbReference type="Pfam" id="PF01494"/>
    </source>
</evidence>
<evidence type="ECO:0000313" key="2">
    <source>
        <dbReference type="EMBL" id="GAK73166.1"/>
    </source>
</evidence>
<feature type="domain" description="FAD-binding" evidence="1">
    <location>
        <begin position="5"/>
        <end position="336"/>
    </location>
</feature>
<dbReference type="Pfam" id="PF01494">
    <property type="entry name" value="FAD_binding_3"/>
    <property type="match status" value="1"/>
</dbReference>
<dbReference type="eggNOG" id="COG0654">
    <property type="taxonomic scope" value="Bacteria"/>
</dbReference>
<dbReference type="Gene3D" id="3.30.9.10">
    <property type="entry name" value="D-Amino Acid Oxidase, subunit A, domain 2"/>
    <property type="match status" value="1"/>
</dbReference>
<accession>A0A081D2M0</accession>
<dbReference type="PANTHER" id="PTHR46865:SF2">
    <property type="entry name" value="MONOOXYGENASE"/>
    <property type="match status" value="1"/>
</dbReference>
<dbReference type="OrthoDB" id="5499180at2"/>
<dbReference type="Gene3D" id="3.50.50.60">
    <property type="entry name" value="FAD/NAD(P)-binding domain"/>
    <property type="match status" value="1"/>
</dbReference>
<dbReference type="GO" id="GO:0071949">
    <property type="term" value="F:FAD binding"/>
    <property type="evidence" value="ECO:0007669"/>
    <property type="project" value="InterPro"/>
</dbReference>
<comment type="caution">
    <text evidence="2">The sequence shown here is derived from an EMBL/GenBank/DDBJ whole genome shotgun (WGS) entry which is preliminary data.</text>
</comment>
<name>A0A081D2M0_9HYPH</name>
<dbReference type="EMBL" id="BBJU01000032">
    <property type="protein sequence ID" value="GAK73166.1"/>
    <property type="molecule type" value="Genomic_DNA"/>
</dbReference>
<dbReference type="RefSeq" id="WP_045232587.1">
    <property type="nucleotide sequence ID" value="NZ_BBJU01000032.1"/>
</dbReference>
<organism evidence="2 3">
    <name type="scientific">Agrobacterium rubi TR3 = NBRC 13261</name>
    <dbReference type="NCBI Taxonomy" id="1368415"/>
    <lineage>
        <taxon>Bacteria</taxon>
        <taxon>Pseudomonadati</taxon>
        <taxon>Pseudomonadota</taxon>
        <taxon>Alphaproteobacteria</taxon>
        <taxon>Hyphomicrobiales</taxon>
        <taxon>Rhizobiaceae</taxon>
        <taxon>Rhizobium/Agrobacterium group</taxon>
        <taxon>Agrobacterium</taxon>
    </lineage>
</organism>
<proteinExistence type="predicted"/>
<protein>
    <submittedName>
        <fullName evidence="2">Putative LysR family transcriptional regulator</fullName>
    </submittedName>
</protein>
<gene>
    <name evidence="2" type="ORF">RRU01S_32_00280</name>
</gene>